<dbReference type="CDD" id="cd06986">
    <property type="entry name" value="cupin_MmsR-like_N"/>
    <property type="match status" value="1"/>
</dbReference>
<evidence type="ECO:0000313" key="5">
    <source>
        <dbReference type="EMBL" id="GBG12325.1"/>
    </source>
</evidence>
<keyword evidence="6" id="KW-1185">Reference proteome</keyword>
<dbReference type="RefSeq" id="WP_181377027.1">
    <property type="nucleotide sequence ID" value="NZ_BDQX01000458.1"/>
</dbReference>
<dbReference type="InterPro" id="IPR009057">
    <property type="entry name" value="Homeodomain-like_sf"/>
</dbReference>
<evidence type="ECO:0000256" key="1">
    <source>
        <dbReference type="ARBA" id="ARBA00023015"/>
    </source>
</evidence>
<reference evidence="5 6" key="1">
    <citation type="submission" date="2017-08" db="EMBL/GenBank/DDBJ databases">
        <title>Substantial Increase in Enzyme Production by Combined Drug-Resistance Mutations in Paenibacillus agaridevorans.</title>
        <authorList>
            <person name="Tanaka Y."/>
            <person name="Funane K."/>
            <person name="Hosaka T."/>
            <person name="Shiwa Y."/>
            <person name="Fujita N."/>
            <person name="Miyazaki T."/>
            <person name="Yoshikawa H."/>
            <person name="Murakami K."/>
            <person name="Kasahara K."/>
            <person name="Inaoka T."/>
            <person name="Hiraga Y."/>
            <person name="Ochi K."/>
        </authorList>
    </citation>
    <scope>NUCLEOTIDE SEQUENCE [LARGE SCALE GENOMIC DNA]</scope>
    <source>
        <strain evidence="5 6">T-3040</strain>
    </source>
</reference>
<dbReference type="PANTHER" id="PTHR43280:SF30">
    <property type="entry name" value="MMSAB OPERON REGULATORY PROTEIN"/>
    <property type="match status" value="1"/>
</dbReference>
<evidence type="ECO:0000256" key="3">
    <source>
        <dbReference type="ARBA" id="ARBA00023163"/>
    </source>
</evidence>
<gene>
    <name evidence="5" type="ORF">PAT3040_07198</name>
</gene>
<dbReference type="Gene3D" id="1.10.10.60">
    <property type="entry name" value="Homeodomain-like"/>
    <property type="match status" value="2"/>
</dbReference>
<feature type="domain" description="HTH araC/xylS-type" evidence="4">
    <location>
        <begin position="214"/>
        <end position="311"/>
    </location>
</feature>
<dbReference type="SUPFAM" id="SSF46689">
    <property type="entry name" value="Homeodomain-like"/>
    <property type="match status" value="2"/>
</dbReference>
<evidence type="ECO:0000313" key="6">
    <source>
        <dbReference type="Proteomes" id="UP000245202"/>
    </source>
</evidence>
<accession>A0A2R5F1I3</accession>
<name>A0A2R5F1I3_9BACL</name>
<organism evidence="5 6">
    <name type="scientific">Paenibacillus agaridevorans</name>
    <dbReference type="NCBI Taxonomy" id="171404"/>
    <lineage>
        <taxon>Bacteria</taxon>
        <taxon>Bacillati</taxon>
        <taxon>Bacillota</taxon>
        <taxon>Bacilli</taxon>
        <taxon>Bacillales</taxon>
        <taxon>Paenibacillaceae</taxon>
        <taxon>Paenibacillus</taxon>
    </lineage>
</organism>
<comment type="caution">
    <text evidence="5">The sequence shown here is derived from an EMBL/GenBank/DDBJ whole genome shotgun (WGS) entry which is preliminary data.</text>
</comment>
<dbReference type="SMART" id="SM00342">
    <property type="entry name" value="HTH_ARAC"/>
    <property type="match status" value="1"/>
</dbReference>
<dbReference type="Gene3D" id="2.60.120.280">
    <property type="entry name" value="Regulatory protein AraC"/>
    <property type="match status" value="1"/>
</dbReference>
<evidence type="ECO:0000259" key="4">
    <source>
        <dbReference type="PROSITE" id="PS01124"/>
    </source>
</evidence>
<dbReference type="InterPro" id="IPR037923">
    <property type="entry name" value="HTH-like"/>
</dbReference>
<keyword evidence="2" id="KW-0238">DNA-binding</keyword>
<proteinExistence type="predicted"/>
<keyword evidence="3" id="KW-0804">Transcription</keyword>
<dbReference type="EMBL" id="BDQX01000458">
    <property type="protein sequence ID" value="GBG12325.1"/>
    <property type="molecule type" value="Genomic_DNA"/>
</dbReference>
<dbReference type="InterPro" id="IPR020449">
    <property type="entry name" value="Tscrpt_reg_AraC-type_HTH"/>
</dbReference>
<dbReference type="InterPro" id="IPR018062">
    <property type="entry name" value="HTH_AraC-typ_CS"/>
</dbReference>
<dbReference type="Pfam" id="PF12833">
    <property type="entry name" value="HTH_18"/>
    <property type="match status" value="1"/>
</dbReference>
<dbReference type="AlphaFoldDB" id="A0A2R5F1I3"/>
<dbReference type="PROSITE" id="PS00041">
    <property type="entry name" value="HTH_ARAC_FAMILY_1"/>
    <property type="match status" value="1"/>
</dbReference>
<evidence type="ECO:0000256" key="2">
    <source>
        <dbReference type="ARBA" id="ARBA00023125"/>
    </source>
</evidence>
<dbReference type="GO" id="GO:0043565">
    <property type="term" value="F:sequence-specific DNA binding"/>
    <property type="evidence" value="ECO:0007669"/>
    <property type="project" value="InterPro"/>
</dbReference>
<dbReference type="Pfam" id="PF02311">
    <property type="entry name" value="AraC_binding"/>
    <property type="match status" value="1"/>
</dbReference>
<dbReference type="Proteomes" id="UP000245202">
    <property type="component" value="Unassembled WGS sequence"/>
</dbReference>
<dbReference type="GO" id="GO:0003700">
    <property type="term" value="F:DNA-binding transcription factor activity"/>
    <property type="evidence" value="ECO:0007669"/>
    <property type="project" value="InterPro"/>
</dbReference>
<protein>
    <recommendedName>
        <fullName evidence="4">HTH araC/xylS-type domain-containing protein</fullName>
    </recommendedName>
</protein>
<keyword evidence="1" id="KW-0805">Transcription regulation</keyword>
<dbReference type="PRINTS" id="PR00032">
    <property type="entry name" value="HTHARAC"/>
</dbReference>
<dbReference type="PANTHER" id="PTHR43280">
    <property type="entry name" value="ARAC-FAMILY TRANSCRIPTIONAL REGULATOR"/>
    <property type="match status" value="1"/>
</dbReference>
<sequence>MEHYRYSLSINAASDRGDFVVMFCGEADVVGGHYIGPAVHDYFLVHVVTAGEGTFETLGQKYRLKKGDAFLIFPDILVKYEASKETPWTYMWIGFSGDQTEKALGRIGITPERAALRGLSPIKMQELFGSIRDSLDNGATPELGSMAASGCLRLVLHEMGVAALAGNAPENGVTGIDGGDGEPRIMSHQPSEGGRPMNRPLPEDAIPGRQQQIDQAIRMLSYQYGQHISIGEIARKLGYHRAHLTKLFKETTGLSPMQYLNKIRMKKAEKLLAGDLTIAQVAASVGFNDPLFFTKQFRKWRGVSPTEFRKSL</sequence>
<dbReference type="PROSITE" id="PS01124">
    <property type="entry name" value="HTH_ARAC_FAMILY_2"/>
    <property type="match status" value="1"/>
</dbReference>
<dbReference type="InterPro" id="IPR003313">
    <property type="entry name" value="AraC-bd"/>
</dbReference>
<dbReference type="SUPFAM" id="SSF51215">
    <property type="entry name" value="Regulatory protein AraC"/>
    <property type="match status" value="1"/>
</dbReference>
<dbReference type="InterPro" id="IPR018060">
    <property type="entry name" value="HTH_AraC"/>
</dbReference>